<protein>
    <recommendedName>
        <fullName evidence="1">F-box domain-containing protein</fullName>
    </recommendedName>
</protein>
<dbReference type="Pfam" id="PF12937">
    <property type="entry name" value="F-box-like"/>
    <property type="match status" value="1"/>
</dbReference>
<dbReference type="AlphaFoldDB" id="A0A1M2V6S9"/>
<sequence length="66" mass="7588">MPLQDLPEDVLLDIFERLHAYDILSLRQRHASEPYGTKRCQDMPGKAGFLYLVFKKRGSPLCPPTN</sequence>
<evidence type="ECO:0000313" key="3">
    <source>
        <dbReference type="Proteomes" id="UP000184267"/>
    </source>
</evidence>
<evidence type="ECO:0000313" key="2">
    <source>
        <dbReference type="EMBL" id="OJT03291.1"/>
    </source>
</evidence>
<organism evidence="2 3">
    <name type="scientific">Trametes pubescens</name>
    <name type="common">White-rot fungus</name>
    <dbReference type="NCBI Taxonomy" id="154538"/>
    <lineage>
        <taxon>Eukaryota</taxon>
        <taxon>Fungi</taxon>
        <taxon>Dikarya</taxon>
        <taxon>Basidiomycota</taxon>
        <taxon>Agaricomycotina</taxon>
        <taxon>Agaricomycetes</taxon>
        <taxon>Polyporales</taxon>
        <taxon>Polyporaceae</taxon>
        <taxon>Trametes</taxon>
    </lineage>
</organism>
<dbReference type="SUPFAM" id="SSF81383">
    <property type="entry name" value="F-box domain"/>
    <property type="match status" value="1"/>
</dbReference>
<dbReference type="InterPro" id="IPR036047">
    <property type="entry name" value="F-box-like_dom_sf"/>
</dbReference>
<dbReference type="Proteomes" id="UP000184267">
    <property type="component" value="Unassembled WGS sequence"/>
</dbReference>
<name>A0A1M2V6S9_TRAPU</name>
<dbReference type="EMBL" id="MNAD01001619">
    <property type="protein sequence ID" value="OJT03291.1"/>
    <property type="molecule type" value="Genomic_DNA"/>
</dbReference>
<keyword evidence="3" id="KW-1185">Reference proteome</keyword>
<gene>
    <name evidence="2" type="ORF">TRAPUB_6069</name>
</gene>
<reference evidence="2 3" key="1">
    <citation type="submission" date="2016-10" db="EMBL/GenBank/DDBJ databases">
        <title>Genome sequence of the basidiomycete white-rot fungus Trametes pubescens.</title>
        <authorList>
            <person name="Makela M.R."/>
            <person name="Granchi Z."/>
            <person name="Peng M."/>
            <person name="De Vries R.P."/>
            <person name="Grigoriev I."/>
            <person name="Riley R."/>
            <person name="Hilden K."/>
        </authorList>
    </citation>
    <scope>NUCLEOTIDE SEQUENCE [LARGE SCALE GENOMIC DNA]</scope>
    <source>
        <strain evidence="2 3">FBCC735</strain>
    </source>
</reference>
<dbReference type="InterPro" id="IPR001810">
    <property type="entry name" value="F-box_dom"/>
</dbReference>
<comment type="caution">
    <text evidence="2">The sequence shown here is derived from an EMBL/GenBank/DDBJ whole genome shotgun (WGS) entry which is preliminary data.</text>
</comment>
<proteinExistence type="predicted"/>
<evidence type="ECO:0000259" key="1">
    <source>
        <dbReference type="PROSITE" id="PS50181"/>
    </source>
</evidence>
<feature type="domain" description="F-box" evidence="1">
    <location>
        <begin position="1"/>
        <end position="28"/>
    </location>
</feature>
<accession>A0A1M2V6S9</accession>
<dbReference type="PROSITE" id="PS50181">
    <property type="entry name" value="FBOX"/>
    <property type="match status" value="1"/>
</dbReference>